<feature type="region of interest" description="Disordered" evidence="9">
    <location>
        <begin position="74"/>
        <end position="97"/>
    </location>
</feature>
<feature type="domain" description="SAP" evidence="10">
    <location>
        <begin position="17"/>
        <end position="51"/>
    </location>
</feature>
<feature type="domain" description="SP-RING-type" evidence="11">
    <location>
        <begin position="296"/>
        <end position="377"/>
    </location>
</feature>
<evidence type="ECO:0000256" key="8">
    <source>
        <dbReference type="PROSITE-ProRule" id="PRU00452"/>
    </source>
</evidence>
<dbReference type="Gene3D" id="3.30.40.10">
    <property type="entry name" value="Zinc/RING finger domain, C3HC4 (zinc finger)"/>
    <property type="match status" value="1"/>
</dbReference>
<keyword evidence="5 8" id="KW-0863">Zinc-finger</keyword>
<evidence type="ECO:0000256" key="3">
    <source>
        <dbReference type="ARBA" id="ARBA00022679"/>
    </source>
</evidence>
<organism evidence="13 14">
    <name type="scientific">Tothia fuscella</name>
    <dbReference type="NCBI Taxonomy" id="1048955"/>
    <lineage>
        <taxon>Eukaryota</taxon>
        <taxon>Fungi</taxon>
        <taxon>Dikarya</taxon>
        <taxon>Ascomycota</taxon>
        <taxon>Pezizomycotina</taxon>
        <taxon>Dothideomycetes</taxon>
        <taxon>Pleosporomycetidae</taxon>
        <taxon>Venturiales</taxon>
        <taxon>Cylindrosympodiaceae</taxon>
        <taxon>Tothia</taxon>
    </lineage>
</organism>
<protein>
    <submittedName>
        <fullName evidence="13">Uncharacterized protein</fullName>
    </submittedName>
</protein>
<feature type="region of interest" description="Disordered" evidence="9">
    <location>
        <begin position="379"/>
        <end position="444"/>
    </location>
</feature>
<evidence type="ECO:0000259" key="11">
    <source>
        <dbReference type="PROSITE" id="PS51044"/>
    </source>
</evidence>
<feature type="region of interest" description="Disordered" evidence="9">
    <location>
        <begin position="522"/>
        <end position="607"/>
    </location>
</feature>
<sequence>MMAAATENQVSSMQRHVKTLINKDLQSICRAENLPVSGLKAQLQTRVLQYLTALVDAGDQRRLEILRHRIYNHGATPVDSPSDLPSSNTPRTTGSSSYNLPAIGMASHMGNMPSLQMSSQPRLHTTISFKPSPFFEIGEPLAKTIELPAYSTHRNTMTQSVILSQEMADKLRSDNTMRVLLFCAVEPLPHGSHQTVDINFPQQLEIRVNQHEVKANFKGLKNKPGSTLPADITGFIRKHAGFSNVVSVTYALTTKRYYIVTNLVKKHSVEELAERITTRSVISRQRVITAMITKANDPDIVATSTKMSLKDPVSYMRISIPVRSSVCQHNQCFDAACFLQLQEQAPTWTCPICQKLVAYESLCVDQYVQEILQSTSRNTEQVMIEPNGNWSTNDPKNTSTNGTNPSPDGDESDDLVEIVETSRPSVKVEAPNTPFSMNMTPPVPSPGWVASAPLSRGTKRTSEVIDLTLDDDDEPPAKRPALTPVERVRNGYQTTSRNPSFNQITNGNVSFQQLGRTFGGVTPYSPSYQTTSAGSPLAPITISSPPSRPSPVQPDYSNATSYPQQQDRQPSHHPPPIRQGSSASTSTTNPAQRATLLSLAGRTSFGE</sequence>
<feature type="compositionally biased region" description="Polar residues" evidence="9">
    <location>
        <begin position="579"/>
        <end position="592"/>
    </location>
</feature>
<evidence type="ECO:0000256" key="5">
    <source>
        <dbReference type="ARBA" id="ARBA00022771"/>
    </source>
</evidence>
<dbReference type="Pfam" id="PF02037">
    <property type="entry name" value="SAP"/>
    <property type="match status" value="1"/>
</dbReference>
<evidence type="ECO:0000256" key="6">
    <source>
        <dbReference type="ARBA" id="ARBA00022786"/>
    </source>
</evidence>
<keyword evidence="6" id="KW-0833">Ubl conjugation pathway</keyword>
<dbReference type="InterPro" id="IPR038654">
    <property type="entry name" value="PINIT_sf"/>
</dbReference>
<comment type="pathway">
    <text evidence="1">Protein modification; protein sumoylation.</text>
</comment>
<evidence type="ECO:0000256" key="2">
    <source>
        <dbReference type="ARBA" id="ARBA00005383"/>
    </source>
</evidence>
<dbReference type="GO" id="GO:0000785">
    <property type="term" value="C:chromatin"/>
    <property type="evidence" value="ECO:0007669"/>
    <property type="project" value="TreeGrafter"/>
</dbReference>
<accession>A0A9P4TTM0</accession>
<dbReference type="InterPro" id="IPR013083">
    <property type="entry name" value="Znf_RING/FYVE/PHD"/>
</dbReference>
<evidence type="ECO:0000313" key="13">
    <source>
        <dbReference type="EMBL" id="KAF2421259.1"/>
    </source>
</evidence>
<dbReference type="PANTHER" id="PTHR10782">
    <property type="entry name" value="ZINC FINGER MIZ DOMAIN-CONTAINING PROTEIN"/>
    <property type="match status" value="1"/>
</dbReference>
<dbReference type="Pfam" id="PF14324">
    <property type="entry name" value="PINIT"/>
    <property type="match status" value="1"/>
</dbReference>
<evidence type="ECO:0000259" key="12">
    <source>
        <dbReference type="PROSITE" id="PS51466"/>
    </source>
</evidence>
<dbReference type="Proteomes" id="UP000800235">
    <property type="component" value="Unassembled WGS sequence"/>
</dbReference>
<evidence type="ECO:0000256" key="4">
    <source>
        <dbReference type="ARBA" id="ARBA00022723"/>
    </source>
</evidence>
<feature type="compositionally biased region" description="Acidic residues" evidence="9">
    <location>
        <begin position="408"/>
        <end position="417"/>
    </location>
</feature>
<dbReference type="SMART" id="SM00513">
    <property type="entry name" value="SAP"/>
    <property type="match status" value="1"/>
</dbReference>
<dbReference type="OrthoDB" id="28127at2759"/>
<evidence type="ECO:0000256" key="1">
    <source>
        <dbReference type="ARBA" id="ARBA00004718"/>
    </source>
</evidence>
<dbReference type="PANTHER" id="PTHR10782:SF4">
    <property type="entry name" value="TONALLI, ISOFORM E"/>
    <property type="match status" value="1"/>
</dbReference>
<gene>
    <name evidence="13" type="ORF">EJ08DRAFT_653500</name>
</gene>
<feature type="compositionally biased region" description="Polar residues" evidence="9">
    <location>
        <begin position="388"/>
        <end position="406"/>
    </location>
</feature>
<dbReference type="GO" id="GO:0061665">
    <property type="term" value="F:SUMO ligase activity"/>
    <property type="evidence" value="ECO:0007669"/>
    <property type="project" value="TreeGrafter"/>
</dbReference>
<dbReference type="PROSITE" id="PS51466">
    <property type="entry name" value="PINIT"/>
    <property type="match status" value="1"/>
</dbReference>
<feature type="compositionally biased region" description="Polar residues" evidence="9">
    <location>
        <begin position="555"/>
        <end position="568"/>
    </location>
</feature>
<dbReference type="Pfam" id="PF02891">
    <property type="entry name" value="zf-MIZ"/>
    <property type="match status" value="1"/>
</dbReference>
<feature type="domain" description="PINIT" evidence="12">
    <location>
        <begin position="115"/>
        <end position="267"/>
    </location>
</feature>
<feature type="compositionally biased region" description="Polar residues" evidence="9">
    <location>
        <begin position="83"/>
        <end position="97"/>
    </location>
</feature>
<keyword evidence="4" id="KW-0479">Metal-binding</keyword>
<comment type="caution">
    <text evidence="13">The sequence shown here is derived from an EMBL/GenBank/DDBJ whole genome shotgun (WGS) entry which is preliminary data.</text>
</comment>
<dbReference type="InterPro" id="IPR023321">
    <property type="entry name" value="PINIT"/>
</dbReference>
<evidence type="ECO:0000256" key="7">
    <source>
        <dbReference type="ARBA" id="ARBA00022833"/>
    </source>
</evidence>
<dbReference type="InterPro" id="IPR003034">
    <property type="entry name" value="SAP_dom"/>
</dbReference>
<evidence type="ECO:0000313" key="14">
    <source>
        <dbReference type="Proteomes" id="UP000800235"/>
    </source>
</evidence>
<evidence type="ECO:0000259" key="10">
    <source>
        <dbReference type="PROSITE" id="PS50800"/>
    </source>
</evidence>
<evidence type="ECO:0000256" key="9">
    <source>
        <dbReference type="SAM" id="MobiDB-lite"/>
    </source>
</evidence>
<dbReference type="GO" id="GO:0016925">
    <property type="term" value="P:protein sumoylation"/>
    <property type="evidence" value="ECO:0007669"/>
    <property type="project" value="TreeGrafter"/>
</dbReference>
<reference evidence="13" key="1">
    <citation type="journal article" date="2020" name="Stud. Mycol.">
        <title>101 Dothideomycetes genomes: a test case for predicting lifestyles and emergence of pathogens.</title>
        <authorList>
            <person name="Haridas S."/>
            <person name="Albert R."/>
            <person name="Binder M."/>
            <person name="Bloem J."/>
            <person name="Labutti K."/>
            <person name="Salamov A."/>
            <person name="Andreopoulos B."/>
            <person name="Baker S."/>
            <person name="Barry K."/>
            <person name="Bills G."/>
            <person name="Bluhm B."/>
            <person name="Cannon C."/>
            <person name="Castanera R."/>
            <person name="Culley D."/>
            <person name="Daum C."/>
            <person name="Ezra D."/>
            <person name="Gonzalez J."/>
            <person name="Henrissat B."/>
            <person name="Kuo A."/>
            <person name="Liang C."/>
            <person name="Lipzen A."/>
            <person name="Lutzoni F."/>
            <person name="Magnuson J."/>
            <person name="Mondo S."/>
            <person name="Nolan M."/>
            <person name="Ohm R."/>
            <person name="Pangilinan J."/>
            <person name="Park H.-J."/>
            <person name="Ramirez L."/>
            <person name="Alfaro M."/>
            <person name="Sun H."/>
            <person name="Tritt A."/>
            <person name="Yoshinaga Y."/>
            <person name="Zwiers L.-H."/>
            <person name="Turgeon B."/>
            <person name="Goodwin S."/>
            <person name="Spatafora J."/>
            <person name="Crous P."/>
            <person name="Grigoriev I."/>
        </authorList>
    </citation>
    <scope>NUCLEOTIDE SEQUENCE</scope>
    <source>
        <strain evidence="13">CBS 130266</strain>
    </source>
</reference>
<dbReference type="AlphaFoldDB" id="A0A9P4TTM0"/>
<keyword evidence="7" id="KW-0862">Zinc</keyword>
<name>A0A9P4TTM0_9PEZI</name>
<keyword evidence="14" id="KW-1185">Reference proteome</keyword>
<comment type="similarity">
    <text evidence="2">Belongs to the PIAS family.</text>
</comment>
<dbReference type="Gene3D" id="2.60.120.780">
    <property type="entry name" value="PINIT domain"/>
    <property type="match status" value="1"/>
</dbReference>
<dbReference type="InterPro" id="IPR004181">
    <property type="entry name" value="Znf_MIZ"/>
</dbReference>
<keyword evidence="3" id="KW-0808">Transferase</keyword>
<dbReference type="PROSITE" id="PS51044">
    <property type="entry name" value="ZF_SP_RING"/>
    <property type="match status" value="1"/>
</dbReference>
<dbReference type="EMBL" id="MU007099">
    <property type="protein sequence ID" value="KAF2421259.1"/>
    <property type="molecule type" value="Genomic_DNA"/>
</dbReference>
<dbReference type="PROSITE" id="PS50800">
    <property type="entry name" value="SAP"/>
    <property type="match status" value="1"/>
</dbReference>
<proteinExistence type="inferred from homology"/>
<feature type="compositionally biased region" description="Polar residues" evidence="9">
    <location>
        <begin position="524"/>
        <end position="534"/>
    </location>
</feature>
<dbReference type="GO" id="GO:0008270">
    <property type="term" value="F:zinc ion binding"/>
    <property type="evidence" value="ECO:0007669"/>
    <property type="project" value="UniProtKB-KW"/>
</dbReference>